<evidence type="ECO:0000256" key="2">
    <source>
        <dbReference type="ARBA" id="ARBA00022692"/>
    </source>
</evidence>
<dbReference type="EMBL" id="CAKOGP040001113">
    <property type="protein sequence ID" value="CAJ1943413.1"/>
    <property type="molecule type" value="Genomic_DNA"/>
</dbReference>
<dbReference type="InterPro" id="IPR051292">
    <property type="entry name" value="Xyl/GlcA_transferase"/>
</dbReference>
<accession>A0AAD2CZ84</accession>
<dbReference type="AlphaFoldDB" id="A0AAD2CZ84"/>
<evidence type="ECO:0000256" key="5">
    <source>
        <dbReference type="ARBA" id="ARBA00023136"/>
    </source>
</evidence>
<keyword evidence="5" id="KW-0472">Membrane</keyword>
<keyword evidence="4" id="KW-1133">Transmembrane helix</keyword>
<dbReference type="Gene3D" id="3.90.550.10">
    <property type="entry name" value="Spore Coat Polysaccharide Biosynthesis Protein SpsA, Chain A"/>
    <property type="match status" value="1"/>
</dbReference>
<keyword evidence="8" id="KW-1185">Reference proteome</keyword>
<evidence type="ECO:0000313" key="8">
    <source>
        <dbReference type="Proteomes" id="UP001295423"/>
    </source>
</evidence>
<evidence type="ECO:0000256" key="6">
    <source>
        <dbReference type="ARBA" id="ARBA00023180"/>
    </source>
</evidence>
<keyword evidence="2" id="KW-0812">Transmembrane</keyword>
<proteinExistence type="predicted"/>
<evidence type="ECO:0000256" key="1">
    <source>
        <dbReference type="ARBA" id="ARBA00004606"/>
    </source>
</evidence>
<dbReference type="PANTHER" id="PTHR12270:SF52">
    <property type="entry name" value="GLYCOSYLTRANSFERASE-LIKE PROTEIN GNT13-RELATED"/>
    <property type="match status" value="1"/>
</dbReference>
<comment type="caution">
    <text evidence="7">The sequence shown here is derived from an EMBL/GenBank/DDBJ whole genome shotgun (WGS) entry which is preliminary data.</text>
</comment>
<dbReference type="Proteomes" id="UP001295423">
    <property type="component" value="Unassembled WGS sequence"/>
</dbReference>
<evidence type="ECO:0000256" key="4">
    <source>
        <dbReference type="ARBA" id="ARBA00022989"/>
    </source>
</evidence>
<keyword evidence="6" id="KW-0325">Glycoprotein</keyword>
<sequence length="410" mass="47584">MRGAAWTLLLLVLTITSTVVILCVLGQWFFHPALLSHDDSSSSSSFIVGYNEIPNSVIVSRTSTTNRLLLVSTGEKENDELTNTNSSIRTTATQLEIVLCTHVSVDKLDRLAAQRESWKGPMSVAVYLTSEEEAAEYQRFRTTNYQTSDHDVVFSTYRERNESLAPLYPHNILRNLAISNAPSDYIISLDADFLPSTNSYQTLTRKLKNDDDVFRQSLQQQTLYILPVFALLQGVTPPSTRKELVSMYHNKSAMEWHYAPGHAKIYYKAWTANDRTSPNQTLMDDFSYFIEPNPEFEPYFLCYRSPELPKYWETFRGFGMDKTSFTHELALSKYEFRVLWDFFVMHVYHAVQGKAEDRNTLANRNVDIWRKEFTPYLSNKYQPKGMEERWVYPRFRDYLSNAKQRQQAST</sequence>
<evidence type="ECO:0000256" key="3">
    <source>
        <dbReference type="ARBA" id="ARBA00022968"/>
    </source>
</evidence>
<dbReference type="PANTHER" id="PTHR12270">
    <property type="entry name" value="GLYCOSYLTRANSFERASE-RELATED"/>
    <property type="match status" value="1"/>
</dbReference>
<gene>
    <name evidence="7" type="ORF">CYCCA115_LOCUS8427</name>
</gene>
<name>A0AAD2CZ84_9STRA</name>
<organism evidence="7 8">
    <name type="scientific">Cylindrotheca closterium</name>
    <dbReference type="NCBI Taxonomy" id="2856"/>
    <lineage>
        <taxon>Eukaryota</taxon>
        <taxon>Sar</taxon>
        <taxon>Stramenopiles</taxon>
        <taxon>Ochrophyta</taxon>
        <taxon>Bacillariophyta</taxon>
        <taxon>Bacillariophyceae</taxon>
        <taxon>Bacillariophycidae</taxon>
        <taxon>Bacillariales</taxon>
        <taxon>Bacillariaceae</taxon>
        <taxon>Cylindrotheca</taxon>
    </lineage>
</organism>
<keyword evidence="3" id="KW-0735">Signal-anchor</keyword>
<dbReference type="GO" id="GO:0035269">
    <property type="term" value="P:protein O-linked glycosylation via mannose"/>
    <property type="evidence" value="ECO:0007669"/>
    <property type="project" value="TreeGrafter"/>
</dbReference>
<reference evidence="7" key="1">
    <citation type="submission" date="2023-08" db="EMBL/GenBank/DDBJ databases">
        <authorList>
            <person name="Audoor S."/>
            <person name="Bilcke G."/>
        </authorList>
    </citation>
    <scope>NUCLEOTIDE SEQUENCE</scope>
</reference>
<dbReference type="InterPro" id="IPR029044">
    <property type="entry name" value="Nucleotide-diphossugar_trans"/>
</dbReference>
<evidence type="ECO:0000313" key="7">
    <source>
        <dbReference type="EMBL" id="CAJ1943413.1"/>
    </source>
</evidence>
<dbReference type="GO" id="GO:0016020">
    <property type="term" value="C:membrane"/>
    <property type="evidence" value="ECO:0007669"/>
    <property type="project" value="UniProtKB-SubCell"/>
</dbReference>
<comment type="subcellular location">
    <subcellularLocation>
        <location evidence="1">Membrane</location>
        <topology evidence="1">Single-pass type II membrane protein</topology>
    </subcellularLocation>
</comment>
<dbReference type="GO" id="GO:0042285">
    <property type="term" value="F:xylosyltransferase activity"/>
    <property type="evidence" value="ECO:0007669"/>
    <property type="project" value="TreeGrafter"/>
</dbReference>
<dbReference type="GO" id="GO:0015020">
    <property type="term" value="F:glucuronosyltransferase activity"/>
    <property type="evidence" value="ECO:0007669"/>
    <property type="project" value="TreeGrafter"/>
</dbReference>
<dbReference type="Pfam" id="PF13896">
    <property type="entry name" value="Glyco_transf_49"/>
    <property type="match status" value="2"/>
</dbReference>
<protein>
    <submittedName>
        <fullName evidence="7">Uncharacterized protein</fullName>
    </submittedName>
</protein>